<reference evidence="1" key="2">
    <citation type="submission" date="2023-01" db="EMBL/GenBank/DDBJ databases">
        <authorList>
            <person name="Petersen C."/>
        </authorList>
    </citation>
    <scope>NUCLEOTIDE SEQUENCE</scope>
    <source>
        <strain evidence="1">IBT 17514</strain>
    </source>
</reference>
<dbReference type="AlphaFoldDB" id="A0AAD6HPR4"/>
<sequence length="768" mass="88067">MADHLFGPDRAPPKPLLIEYYGPLYDEKKWSEFPTRYGWKKPSTADEPGPSSISSAYFSGIECWLYFGMLHHIFGREFNQSDFLRDGEDDRKYITTQNLHKYVESSKDWKKKRLGERTVEIVNLVAEQIRNDRIASCVRAEMGFLIRILCTSLWNIAIKRDGPQIENLHLRRCKVAGQWEYGRMLADGWCPLEVEKARMLGNVLSQAYLLQLPRPGTSPETHKLCAKTECVANNINEEEYLTRHAQDDCDCSHIFADMDKLHTILEEGGVPLVAITASAEDGSFTLDVVKKRTGKRYVSISHVWSDGLGNTKGNSLPLCQLQILFEKASLLLNDKEYVPRYEGVYGPLHTGTARLAHFAGNSAIFNKKETVHLWMDTLCIPHRRDVRKLAIQRIREVYLNAYRTMILDSEMRQIASKDAANFELLQRVQICSGWMRRAWTLQEGLAAKSRLYVLFKDGPINISTISEETLTKLERGKIPILQRELVEYIIGTWFTYFQHSITYASKFEKLVDFMVKPVNINGSLDPISPSQIIAWSWFNLAMRAATRAEDRPIILTGILNLDLKKVLDEKGSDNRMRTFYTLLNEFPQDVIFQDGPRFDEAGLRWAMKSCQYTDTIRYLGTNPGDLKPEGLKVTVFPSWIFLSDDVFNLDNSEISLDEWTKGFEDTPEQLTILLTTKSSVILEPNTEYAIIVHAQMEKNKTRPRVYESQFSEIDSALVKKQGNKSPYAALYESLAPIKSISDYEKLPNDGYLVRVVRAELQERPWIIG</sequence>
<evidence type="ECO:0000313" key="2">
    <source>
        <dbReference type="Proteomes" id="UP001215712"/>
    </source>
</evidence>
<comment type="caution">
    <text evidence="1">The sequence shown here is derived from an EMBL/GenBank/DDBJ whole genome shotgun (WGS) entry which is preliminary data.</text>
</comment>
<accession>A0AAD6HPR4</accession>
<organism evidence="1 2">
    <name type="scientific">Penicillium malachiteum</name>
    <dbReference type="NCBI Taxonomy" id="1324776"/>
    <lineage>
        <taxon>Eukaryota</taxon>
        <taxon>Fungi</taxon>
        <taxon>Dikarya</taxon>
        <taxon>Ascomycota</taxon>
        <taxon>Pezizomycotina</taxon>
        <taxon>Eurotiomycetes</taxon>
        <taxon>Eurotiomycetidae</taxon>
        <taxon>Eurotiales</taxon>
        <taxon>Aspergillaceae</taxon>
        <taxon>Penicillium</taxon>
    </lineage>
</organism>
<keyword evidence="2" id="KW-1185">Reference proteome</keyword>
<reference evidence="1" key="1">
    <citation type="journal article" date="2023" name="IMA Fungus">
        <title>Comparative genomic study of the Penicillium genus elucidates a diverse pangenome and 15 lateral gene transfer events.</title>
        <authorList>
            <person name="Petersen C."/>
            <person name="Sorensen T."/>
            <person name="Nielsen M.R."/>
            <person name="Sondergaard T.E."/>
            <person name="Sorensen J.L."/>
            <person name="Fitzpatrick D.A."/>
            <person name="Frisvad J.C."/>
            <person name="Nielsen K.L."/>
        </authorList>
    </citation>
    <scope>NUCLEOTIDE SEQUENCE</scope>
    <source>
        <strain evidence="1">IBT 17514</strain>
    </source>
</reference>
<dbReference type="PANTHER" id="PTHR39596">
    <property type="match status" value="1"/>
</dbReference>
<evidence type="ECO:0000313" key="1">
    <source>
        <dbReference type="EMBL" id="KAJ5732025.1"/>
    </source>
</evidence>
<protein>
    <recommendedName>
        <fullName evidence="3">Heterokaryon incompatibility domain-containing protein</fullName>
    </recommendedName>
</protein>
<name>A0AAD6HPR4_9EURO</name>
<evidence type="ECO:0008006" key="3">
    <source>
        <dbReference type="Google" id="ProtNLM"/>
    </source>
</evidence>
<dbReference type="Proteomes" id="UP001215712">
    <property type="component" value="Unassembled WGS sequence"/>
</dbReference>
<dbReference type="EMBL" id="JAQJAN010000004">
    <property type="protein sequence ID" value="KAJ5732025.1"/>
    <property type="molecule type" value="Genomic_DNA"/>
</dbReference>
<gene>
    <name evidence="1" type="ORF">N7493_003506</name>
</gene>
<proteinExistence type="predicted"/>
<dbReference type="PANTHER" id="PTHR39596:SF2">
    <property type="entry name" value="HET DOMAIN PROTEIN (AFU_ORTHOLOGUE AFUA_1G17550)-RELATED"/>
    <property type="match status" value="1"/>
</dbReference>